<keyword evidence="3" id="KW-1185">Reference proteome</keyword>
<dbReference type="InterPro" id="IPR038091">
    <property type="entry name" value="UPF0302_N_sf"/>
</dbReference>
<evidence type="ECO:0000313" key="2">
    <source>
        <dbReference type="EMBL" id="SJZ35554.1"/>
    </source>
</evidence>
<feature type="domain" description="UPF0302" evidence="1">
    <location>
        <begin position="8"/>
        <end position="105"/>
    </location>
</feature>
<proteinExistence type="predicted"/>
<evidence type="ECO:0000259" key="1">
    <source>
        <dbReference type="Pfam" id="PF08864"/>
    </source>
</evidence>
<dbReference type="EMBL" id="FUWO01000003">
    <property type="protein sequence ID" value="SJZ35554.1"/>
    <property type="molecule type" value="Genomic_DNA"/>
</dbReference>
<dbReference type="Gene3D" id="3.40.1530.30">
    <property type="entry name" value="Uncharacterised family UPF0302, N-terminal domain"/>
    <property type="match status" value="1"/>
</dbReference>
<dbReference type="RefSeq" id="WP_078755311.1">
    <property type="nucleotide sequence ID" value="NZ_FUWO01000003.1"/>
</dbReference>
<dbReference type="InterPro" id="IPR014963">
    <property type="entry name" value="UPF0302_N"/>
</dbReference>
<sequence length="179" mass="22190">MMINRNQRKRQFLDWLIKHFKHQNPVVNQFLYFLMTEPNCIQYITFTEQSHYTPRGIYISYHTKSNQPFVYYKDFRKYTLCEQAFHDFRLNYQVNRDQFYLEIDIPNVYAVLYEFDIFEENPYLPKDEQFEENTDVFLEQLTLDVQIKIWRQKIDEGLSKHNYEQVEYYLQLIEKAKGE</sequence>
<accession>A0A1T4JZK6</accession>
<protein>
    <submittedName>
        <fullName evidence="2">Uncharacterized protein YpiB, UPF0302 family</fullName>
    </submittedName>
</protein>
<dbReference type="STRING" id="1121925.SAMN02746011_00477"/>
<organism evidence="2 3">
    <name type="scientific">Globicatella sulfidifaciens DSM 15739</name>
    <dbReference type="NCBI Taxonomy" id="1121925"/>
    <lineage>
        <taxon>Bacteria</taxon>
        <taxon>Bacillati</taxon>
        <taxon>Bacillota</taxon>
        <taxon>Bacilli</taxon>
        <taxon>Lactobacillales</taxon>
        <taxon>Aerococcaceae</taxon>
        <taxon>Globicatella</taxon>
    </lineage>
</organism>
<reference evidence="3" key="1">
    <citation type="submission" date="2017-02" db="EMBL/GenBank/DDBJ databases">
        <authorList>
            <person name="Varghese N."/>
            <person name="Submissions S."/>
        </authorList>
    </citation>
    <scope>NUCLEOTIDE SEQUENCE [LARGE SCALE GENOMIC DNA]</scope>
    <source>
        <strain evidence="3">DSM 15739</strain>
    </source>
</reference>
<dbReference type="InterPro" id="IPR011188">
    <property type="entry name" value="UPF0302"/>
</dbReference>
<name>A0A1T4JZK6_9LACT</name>
<gene>
    <name evidence="2" type="ORF">SAMN02746011_00477</name>
</gene>
<dbReference type="Proteomes" id="UP000189941">
    <property type="component" value="Unassembled WGS sequence"/>
</dbReference>
<dbReference type="Pfam" id="PF08864">
    <property type="entry name" value="UPF0302"/>
    <property type="match status" value="1"/>
</dbReference>
<dbReference type="AlphaFoldDB" id="A0A1T4JZK6"/>
<dbReference type="OrthoDB" id="2155814at2"/>
<dbReference type="PIRSF" id="PIRSF007165">
    <property type="entry name" value="UCP007165"/>
    <property type="match status" value="1"/>
</dbReference>
<evidence type="ECO:0000313" key="3">
    <source>
        <dbReference type="Proteomes" id="UP000189941"/>
    </source>
</evidence>